<dbReference type="PANTHER" id="PTHR43506:SF1">
    <property type="entry name" value="BPL_LPL CATALYTIC DOMAIN-CONTAINING PROTEIN"/>
    <property type="match status" value="1"/>
</dbReference>
<reference evidence="2" key="1">
    <citation type="submission" date="2021-01" db="EMBL/GenBank/DDBJ databases">
        <authorList>
            <person name="Corre E."/>
            <person name="Pelletier E."/>
            <person name="Niang G."/>
            <person name="Scheremetjew M."/>
            <person name="Finn R."/>
            <person name="Kale V."/>
            <person name="Holt S."/>
            <person name="Cochrane G."/>
            <person name="Meng A."/>
            <person name="Brown T."/>
            <person name="Cohen L."/>
        </authorList>
    </citation>
    <scope>NUCLEOTIDE SEQUENCE</scope>
    <source>
        <strain evidence="2">Grunow 1884</strain>
    </source>
</reference>
<dbReference type="SUPFAM" id="SSF55681">
    <property type="entry name" value="Class II aaRS and biotin synthetases"/>
    <property type="match status" value="1"/>
</dbReference>
<gene>
    <name evidence="2" type="ORF">OSIN01602_LOCUS3239</name>
</gene>
<dbReference type="InterPro" id="IPR045864">
    <property type="entry name" value="aa-tRNA-synth_II/BPL/LPL"/>
</dbReference>
<dbReference type="InterPro" id="IPR004143">
    <property type="entry name" value="BPL_LPL_catalytic"/>
</dbReference>
<feature type="domain" description="BPL/LPL catalytic" evidence="1">
    <location>
        <begin position="85"/>
        <end position="303"/>
    </location>
</feature>
<evidence type="ECO:0000313" key="2">
    <source>
        <dbReference type="EMBL" id="CAD9325320.1"/>
    </source>
</evidence>
<accession>A0A7S1Z0V4</accession>
<name>A0A7S1Z0V4_TRICV</name>
<dbReference type="Gene3D" id="3.30.930.10">
    <property type="entry name" value="Bira Bifunctional Protein, Domain 2"/>
    <property type="match status" value="1"/>
</dbReference>
<protein>
    <recommendedName>
        <fullName evidence="1">BPL/LPL catalytic domain-containing protein</fullName>
    </recommendedName>
</protein>
<proteinExistence type="predicted"/>
<dbReference type="InterPro" id="IPR053264">
    <property type="entry name" value="Lipoate-ligase_2_inactive"/>
</dbReference>
<dbReference type="AlphaFoldDB" id="A0A7S1Z0V4"/>
<dbReference type="EMBL" id="HBGO01005812">
    <property type="protein sequence ID" value="CAD9325320.1"/>
    <property type="molecule type" value="Transcribed_RNA"/>
</dbReference>
<sequence length="360" mass="40756">MTSITRIVTTTVRRAARAVPKSFSTTAGEKPKLSWLDLQGSGLSAVERLCLEEALLRHDPLNRCWGVVGNHDPTHHTRLELRGPSQGDRYVMPVVHNASCAIVMGIGGKPEKLLDVDAVREDGVQVIRRFSGGGTVVVDHSSLWTTFVGRTKDLPDVEPYPRPIMKWSADEIFGPAFRQMKEDMMVQGTKKKTLVMDTKSCGNENSGRLKNISFPSEYEGDIPDFELVETDYVLGELKMGGNAQAIVKGGWLHHTSFLWDYVDEHMNYLTLPEKQPDYRENRSHEEFLVKLKKYYGHLEGGKRAFFRSVRDATERVFVVEEVTLREVLEMMDSELGGFQEWYDGKCRTCVLELPDPCLDD</sequence>
<evidence type="ECO:0000259" key="1">
    <source>
        <dbReference type="PROSITE" id="PS51733"/>
    </source>
</evidence>
<dbReference type="PROSITE" id="PS51733">
    <property type="entry name" value="BPL_LPL_CATALYTIC"/>
    <property type="match status" value="1"/>
</dbReference>
<dbReference type="Pfam" id="PF21948">
    <property type="entry name" value="LplA-B_cat"/>
    <property type="match status" value="1"/>
</dbReference>
<organism evidence="2">
    <name type="scientific">Trieres chinensis</name>
    <name type="common">Marine centric diatom</name>
    <name type="synonym">Odontella sinensis</name>
    <dbReference type="NCBI Taxonomy" id="1514140"/>
    <lineage>
        <taxon>Eukaryota</taxon>
        <taxon>Sar</taxon>
        <taxon>Stramenopiles</taxon>
        <taxon>Ochrophyta</taxon>
        <taxon>Bacillariophyta</taxon>
        <taxon>Mediophyceae</taxon>
        <taxon>Biddulphiophycidae</taxon>
        <taxon>Eupodiscales</taxon>
        <taxon>Parodontellaceae</taxon>
        <taxon>Trieres</taxon>
    </lineage>
</organism>
<dbReference type="PANTHER" id="PTHR43506">
    <property type="entry name" value="BIOTIN/LIPOATE A/B PROTEIN LIGASE FAMILY"/>
    <property type="match status" value="1"/>
</dbReference>